<dbReference type="InterPro" id="IPR001296">
    <property type="entry name" value="Glyco_trans_1"/>
</dbReference>
<evidence type="ECO:0000256" key="6">
    <source>
        <dbReference type="ARBA" id="ARBA00022679"/>
    </source>
</evidence>
<keyword evidence="5 8" id="KW-0328">Glycosyltransferase</keyword>
<keyword evidence="7 8" id="KW-0320">Glycogen biosynthesis</keyword>
<dbReference type="GO" id="GO:0009011">
    <property type="term" value="F:alpha-1,4-glucan glucosyltransferase (ADP-glucose donor) activity"/>
    <property type="evidence" value="ECO:0007669"/>
    <property type="project" value="UniProtKB-EC"/>
</dbReference>
<feature type="domain" description="Glycosyl transferase family 1" evidence="9">
    <location>
        <begin position="296"/>
        <end position="458"/>
    </location>
</feature>
<comment type="function">
    <text evidence="2 8">Synthesizes alpha-1,4-glucan chains using ADP-glucose.</text>
</comment>
<comment type="similarity">
    <text evidence="4 8">Belongs to the glycosyltransferase 1 family. Bacterial/plant glycogen synthase subfamily.</text>
</comment>
<evidence type="ECO:0000256" key="3">
    <source>
        <dbReference type="ARBA" id="ARBA00004964"/>
    </source>
</evidence>
<comment type="caution">
    <text evidence="11">The sequence shown here is derived from an EMBL/GenBank/DDBJ whole genome shotgun (WGS) entry which is preliminary data.</text>
</comment>
<dbReference type="InterPro" id="IPR013534">
    <property type="entry name" value="Starch_synth_cat_dom"/>
</dbReference>
<evidence type="ECO:0000259" key="10">
    <source>
        <dbReference type="Pfam" id="PF08323"/>
    </source>
</evidence>
<dbReference type="PANTHER" id="PTHR45825:SF11">
    <property type="entry name" value="ALPHA AMYLASE DOMAIN-CONTAINING PROTEIN"/>
    <property type="match status" value="1"/>
</dbReference>
<dbReference type="EC" id="2.4.1.21" evidence="8"/>
<dbReference type="EMBL" id="JARRAG010000002">
    <property type="protein sequence ID" value="MDG3004156.1"/>
    <property type="molecule type" value="Genomic_DNA"/>
</dbReference>
<reference evidence="11 12" key="1">
    <citation type="submission" date="2023-03" db="EMBL/GenBank/DDBJ databases">
        <title>Paludisphaera mucosa sp. nov. a novel planctomycete from northern fen.</title>
        <authorList>
            <person name="Ivanova A."/>
        </authorList>
    </citation>
    <scope>NUCLEOTIDE SEQUENCE [LARGE SCALE GENOMIC DNA]</scope>
    <source>
        <strain evidence="11 12">Pla2</strain>
    </source>
</reference>
<dbReference type="NCBIfam" id="NF001899">
    <property type="entry name" value="PRK00654.1-2"/>
    <property type="match status" value="1"/>
</dbReference>
<accession>A0ABT6F996</accession>
<dbReference type="HAMAP" id="MF_00484">
    <property type="entry name" value="Glycogen_synth"/>
    <property type="match status" value="1"/>
</dbReference>
<evidence type="ECO:0000256" key="7">
    <source>
        <dbReference type="ARBA" id="ARBA00023056"/>
    </source>
</evidence>
<proteinExistence type="inferred from homology"/>
<dbReference type="Pfam" id="PF08323">
    <property type="entry name" value="Glyco_transf_5"/>
    <property type="match status" value="1"/>
</dbReference>
<dbReference type="PANTHER" id="PTHR45825">
    <property type="entry name" value="GRANULE-BOUND STARCH SYNTHASE 1, CHLOROPLASTIC/AMYLOPLASTIC"/>
    <property type="match status" value="1"/>
</dbReference>
<comment type="catalytic activity">
    <reaction evidence="1 8">
        <text>[(1-&gt;4)-alpha-D-glucosyl](n) + ADP-alpha-D-glucose = [(1-&gt;4)-alpha-D-glucosyl](n+1) + ADP + H(+)</text>
        <dbReference type="Rhea" id="RHEA:18189"/>
        <dbReference type="Rhea" id="RHEA-COMP:9584"/>
        <dbReference type="Rhea" id="RHEA-COMP:9587"/>
        <dbReference type="ChEBI" id="CHEBI:15378"/>
        <dbReference type="ChEBI" id="CHEBI:15444"/>
        <dbReference type="ChEBI" id="CHEBI:57498"/>
        <dbReference type="ChEBI" id="CHEBI:456216"/>
        <dbReference type="EC" id="2.4.1.21"/>
    </reaction>
</comment>
<protein>
    <recommendedName>
        <fullName evidence="8">Glycogen synthase</fullName>
        <ecNumber evidence="8">2.4.1.21</ecNumber>
    </recommendedName>
    <alternativeName>
        <fullName evidence="8">Starch [bacterial glycogen] synthase</fullName>
    </alternativeName>
</protein>
<dbReference type="Pfam" id="PF00534">
    <property type="entry name" value="Glycos_transf_1"/>
    <property type="match status" value="1"/>
</dbReference>
<dbReference type="Proteomes" id="UP001216907">
    <property type="component" value="Unassembled WGS sequence"/>
</dbReference>
<dbReference type="SUPFAM" id="SSF53756">
    <property type="entry name" value="UDP-Glycosyltransferase/glycogen phosphorylase"/>
    <property type="match status" value="1"/>
</dbReference>
<evidence type="ECO:0000256" key="4">
    <source>
        <dbReference type="ARBA" id="ARBA00010281"/>
    </source>
</evidence>
<feature type="binding site" evidence="8">
    <location>
        <position position="15"/>
    </location>
    <ligand>
        <name>ADP-alpha-D-glucose</name>
        <dbReference type="ChEBI" id="CHEBI:57498"/>
    </ligand>
</feature>
<comment type="pathway">
    <text evidence="3 8">Glycan biosynthesis; glycogen biosynthesis.</text>
</comment>
<evidence type="ECO:0000256" key="5">
    <source>
        <dbReference type="ARBA" id="ARBA00022676"/>
    </source>
</evidence>
<keyword evidence="12" id="KW-1185">Reference proteome</keyword>
<evidence type="ECO:0000313" key="11">
    <source>
        <dbReference type="EMBL" id="MDG3004156.1"/>
    </source>
</evidence>
<evidence type="ECO:0000256" key="1">
    <source>
        <dbReference type="ARBA" id="ARBA00001478"/>
    </source>
</evidence>
<evidence type="ECO:0000256" key="8">
    <source>
        <dbReference type="HAMAP-Rule" id="MF_00484"/>
    </source>
</evidence>
<gene>
    <name evidence="8 11" type="primary">glgA</name>
    <name evidence="11" type="ORF">PZE19_10250</name>
</gene>
<name>A0ABT6F996_9BACT</name>
<evidence type="ECO:0000256" key="2">
    <source>
        <dbReference type="ARBA" id="ARBA00002764"/>
    </source>
</evidence>
<dbReference type="CDD" id="cd03791">
    <property type="entry name" value="GT5_Glycogen_synthase_DULL1-like"/>
    <property type="match status" value="1"/>
</dbReference>
<dbReference type="NCBIfam" id="TIGR02095">
    <property type="entry name" value="glgA"/>
    <property type="match status" value="1"/>
</dbReference>
<organism evidence="11 12">
    <name type="scientific">Paludisphaera mucosa</name>
    <dbReference type="NCBI Taxonomy" id="3030827"/>
    <lineage>
        <taxon>Bacteria</taxon>
        <taxon>Pseudomonadati</taxon>
        <taxon>Planctomycetota</taxon>
        <taxon>Planctomycetia</taxon>
        <taxon>Isosphaerales</taxon>
        <taxon>Isosphaeraceae</taxon>
        <taxon>Paludisphaera</taxon>
    </lineage>
</organism>
<evidence type="ECO:0000313" key="12">
    <source>
        <dbReference type="Proteomes" id="UP001216907"/>
    </source>
</evidence>
<dbReference type="Gene3D" id="3.40.50.2000">
    <property type="entry name" value="Glycogen Phosphorylase B"/>
    <property type="match status" value="2"/>
</dbReference>
<dbReference type="InterPro" id="IPR011835">
    <property type="entry name" value="GS/SS"/>
</dbReference>
<feature type="domain" description="Starch synthase catalytic" evidence="10">
    <location>
        <begin position="2"/>
        <end position="242"/>
    </location>
</feature>
<evidence type="ECO:0000259" key="9">
    <source>
        <dbReference type="Pfam" id="PF00534"/>
    </source>
</evidence>
<dbReference type="RefSeq" id="WP_277860518.1">
    <property type="nucleotide sequence ID" value="NZ_JARRAG010000002.1"/>
</dbReference>
<sequence>MNIVFVASEGVPFAKTGGLADVAGALPRAVAELGHTTSLFIPCYRKVWETDPELVGTGIPLHVPVGAATVLGHVYESRLPGSDVPVFLIDQPHYFDREGFYGHLGHDFEDNCERFVFFQRAVLETVAALKLKPDVFHCNDWQTGLIPIYLQTLYRDVPELAGAGTLFTIHNLAYQGLFWHWDLPLTGLDWGLFNYRGLEFHGKLSFMKAGLVFADLLTTVSPTYAREIQTQMQGAGLDGLLRDRQADLRGIVNGIDARSWTPSHETMLAARYDLDTVESGKAACKAWLQKHAGLPVRPEVPLFAQIGRLDPQKGWDLLADVAERLLARDVQLVVLGTGHPKYHDLLESLARRHPGKVWAYLGFSDDLAHQIEAGADVFLMPSLFEPCGLNQLYSLAHGTVPVVHATGGLVDTVVDLDPTSLAEGRATGFVFRDASPAALWGALERALDAWGDRETWRKLVRAGMSGDWSWHRSAQRYVEIYREIQRRRHPQLAQDPRETPVST</sequence>
<keyword evidence="6 8" id="KW-0808">Transferase</keyword>